<comment type="caution">
    <text evidence="1">The sequence shown here is derived from an EMBL/GenBank/DDBJ whole genome shotgun (WGS) entry which is preliminary data.</text>
</comment>
<name>A0ACC1HZF5_9FUNG</name>
<dbReference type="Proteomes" id="UP001145114">
    <property type="component" value="Unassembled WGS sequence"/>
</dbReference>
<evidence type="ECO:0000313" key="2">
    <source>
        <dbReference type="Proteomes" id="UP001145114"/>
    </source>
</evidence>
<keyword evidence="2" id="KW-1185">Reference proteome</keyword>
<sequence>MASFFLESMDQTIVACALPSIASEFQSFSESNWVPTAYMLTVTAFLPIYGKVSDIAGRAATMVFAILVFVVGSALCGAARSMMWLIIARGLAGLGGGGIVALSSVIITDLIPIERRAKYLSLLSVSMVVSYIIGPSLGGVLTDKVSWRWAFYINIPIGIIAAAVIGFQLRTVPTQRLPGTWKTRLRRVDLLGTLLFVTTMVLLILALTWGGNQYHWRSAAVIAPLCFSAALAVVFIIVELRVASEPAIPIREFTRRNIALLLSAHFLAGIPMFTFIYYMPMYFIVARHATAANSGLYLLPILVGIGVVSLVVSWAVTRLGIRRRMIAVAMAGLALGAGLATLTKRETPMAQCVGILILPGISLGIMFPVVTVGVQMVARRRNLTAITTLVPFAITFAATIGLSVMGTILTNGFQSRIAAVLDSGQAHDVDIRGILDDPSSVWGPSVSEATRSAIIDAFVGALRTIFYVNVGVSLAGLACALGLKRFDPLGY</sequence>
<reference evidence="1" key="1">
    <citation type="submission" date="2022-06" db="EMBL/GenBank/DDBJ databases">
        <title>Phylogenomic reconstructions and comparative analyses of Kickxellomycotina fungi.</title>
        <authorList>
            <person name="Reynolds N.K."/>
            <person name="Stajich J.E."/>
            <person name="Barry K."/>
            <person name="Grigoriev I.V."/>
            <person name="Crous P."/>
            <person name="Smith M.E."/>
        </authorList>
    </citation>
    <scope>NUCLEOTIDE SEQUENCE</scope>
    <source>
        <strain evidence="1">RSA 2271</strain>
    </source>
</reference>
<proteinExistence type="predicted"/>
<organism evidence="1 2">
    <name type="scientific">Spiromyces aspiralis</name>
    <dbReference type="NCBI Taxonomy" id="68401"/>
    <lineage>
        <taxon>Eukaryota</taxon>
        <taxon>Fungi</taxon>
        <taxon>Fungi incertae sedis</taxon>
        <taxon>Zoopagomycota</taxon>
        <taxon>Kickxellomycotina</taxon>
        <taxon>Kickxellomycetes</taxon>
        <taxon>Kickxellales</taxon>
        <taxon>Kickxellaceae</taxon>
        <taxon>Spiromyces</taxon>
    </lineage>
</organism>
<protein>
    <submittedName>
        <fullName evidence="1">Uncharacterized protein</fullName>
    </submittedName>
</protein>
<accession>A0ACC1HZF5</accession>
<gene>
    <name evidence="1" type="ORF">EV182_002387</name>
</gene>
<dbReference type="EMBL" id="JAMZIH010000487">
    <property type="protein sequence ID" value="KAJ1679269.1"/>
    <property type="molecule type" value="Genomic_DNA"/>
</dbReference>
<evidence type="ECO:0000313" key="1">
    <source>
        <dbReference type="EMBL" id="KAJ1679269.1"/>
    </source>
</evidence>